<proteinExistence type="predicted"/>
<dbReference type="AlphaFoldDB" id="A0AAW5AY65"/>
<evidence type="ECO:0000313" key="2">
    <source>
        <dbReference type="Proteomes" id="UP001199631"/>
    </source>
</evidence>
<sequence>MVLPPESMLAFISEWISGICLSPCRPEAFPVVEKQVKQRKGGITVCYHLDIYRSITNDRIENLRKEANGNRRMNDNEVIDWWISTNMLFILFFRSGKG</sequence>
<accession>A0AAW5AY65</accession>
<organism evidence="1 2">
    <name type="scientific">Oceanobacillus jordanicus</name>
    <dbReference type="NCBI Taxonomy" id="2867266"/>
    <lineage>
        <taxon>Bacteria</taxon>
        <taxon>Bacillati</taxon>
        <taxon>Bacillota</taxon>
        <taxon>Bacilli</taxon>
        <taxon>Bacillales</taxon>
        <taxon>Bacillaceae</taxon>
        <taxon>Oceanobacillus</taxon>
    </lineage>
</organism>
<dbReference type="RefSeq" id="WP_238017444.1">
    <property type="nucleotide sequence ID" value="NZ_JAIFZM010000001.1"/>
</dbReference>
<comment type="caution">
    <text evidence="1">The sequence shown here is derived from an EMBL/GenBank/DDBJ whole genome shotgun (WGS) entry which is preliminary data.</text>
</comment>
<name>A0AAW5AY65_9BACI</name>
<dbReference type="EMBL" id="JAIFZM010000001">
    <property type="protein sequence ID" value="MCG3417621.1"/>
    <property type="molecule type" value="Genomic_DNA"/>
</dbReference>
<evidence type="ECO:0000313" key="1">
    <source>
        <dbReference type="EMBL" id="MCG3417621.1"/>
    </source>
</evidence>
<reference evidence="1 2" key="1">
    <citation type="journal article" date="2022" name="Evol. Bioinform. Online">
        <title>Draft Genome Sequence of Oceanobacillus jordanicus Strain GSFE11, a Halotolerant Plant Growth-Promoting Bacterial Endophyte Isolated From the Jordan Valley.</title>
        <authorList>
            <person name="Alhindi T."/>
            <person name="Albdaiwi R."/>
        </authorList>
    </citation>
    <scope>NUCLEOTIDE SEQUENCE [LARGE SCALE GENOMIC DNA]</scope>
    <source>
        <strain evidence="1 2">GSFE11</strain>
    </source>
</reference>
<gene>
    <name evidence="1" type="ORF">K3T81_00545</name>
</gene>
<keyword evidence="2" id="KW-1185">Reference proteome</keyword>
<dbReference type="Proteomes" id="UP001199631">
    <property type="component" value="Unassembled WGS sequence"/>
</dbReference>
<protein>
    <submittedName>
        <fullName evidence="1">Uncharacterized protein</fullName>
    </submittedName>
</protein>